<dbReference type="EMBL" id="JAOPGA020000651">
    <property type="protein sequence ID" value="KAL0480289.1"/>
    <property type="molecule type" value="Genomic_DNA"/>
</dbReference>
<proteinExistence type="predicted"/>
<dbReference type="AlphaFoldDB" id="A0AAW2YT83"/>
<dbReference type="PROSITE" id="PS50132">
    <property type="entry name" value="RGS"/>
    <property type="match status" value="1"/>
</dbReference>
<evidence type="ECO:0000313" key="4">
    <source>
        <dbReference type="Proteomes" id="UP001431209"/>
    </source>
</evidence>
<evidence type="ECO:0000259" key="2">
    <source>
        <dbReference type="PROSITE" id="PS50132"/>
    </source>
</evidence>
<sequence>MTRKLYKCFYFDEAVKDAPLWETFVKYSRTCLVEELVLFIQDNIHYLELHKKLSTLEDDFLILKLMEEIKACASAMIQKYVMPDSKREVNLSSENRAATLDVFYKNLESPAATLFSKVATEIENQIRGQVWTQFVESDDFDAYLTHAGYLKYSQEQQAAMRQSKKISNFLNLLLTDSTEISQSSKQDSEEMKKMIQGMFEEVQRRDFLIEANTATIQELRVQLEKERNKNNIKIAEPVCEDTNKKEKKLTQRPALKITRYPKKKTVSCDPVILPEDVI</sequence>
<dbReference type="SUPFAM" id="SSF48097">
    <property type="entry name" value="Regulator of G-protein signaling, RGS"/>
    <property type="match status" value="1"/>
</dbReference>
<dbReference type="InterPro" id="IPR044926">
    <property type="entry name" value="RGS_subdomain_2"/>
</dbReference>
<keyword evidence="4" id="KW-1185">Reference proteome</keyword>
<name>A0AAW2YT83_9EUKA</name>
<dbReference type="Gene3D" id="1.10.167.10">
    <property type="entry name" value="Regulator of G-protein Signalling 4, domain 2"/>
    <property type="match status" value="1"/>
</dbReference>
<protein>
    <submittedName>
        <fullName evidence="3">Erg12</fullName>
    </submittedName>
</protein>
<gene>
    <name evidence="3" type="ORF">AKO1_007113</name>
</gene>
<dbReference type="Proteomes" id="UP001431209">
    <property type="component" value="Unassembled WGS sequence"/>
</dbReference>
<evidence type="ECO:0000256" key="1">
    <source>
        <dbReference type="SAM" id="Coils"/>
    </source>
</evidence>
<reference evidence="3 4" key="1">
    <citation type="submission" date="2024-03" db="EMBL/GenBank/DDBJ databases">
        <title>The Acrasis kona genome and developmental transcriptomes reveal deep origins of eukaryotic multicellular pathways.</title>
        <authorList>
            <person name="Sheikh S."/>
            <person name="Fu C.-J."/>
            <person name="Brown M.W."/>
            <person name="Baldauf S.L."/>
        </authorList>
    </citation>
    <scope>NUCLEOTIDE SEQUENCE [LARGE SCALE GENOMIC DNA]</scope>
    <source>
        <strain evidence="3 4">ATCC MYA-3509</strain>
    </source>
</reference>
<feature type="coiled-coil region" evidence="1">
    <location>
        <begin position="209"/>
        <end position="236"/>
    </location>
</feature>
<dbReference type="InterPro" id="IPR036305">
    <property type="entry name" value="RGS_sf"/>
</dbReference>
<evidence type="ECO:0000313" key="3">
    <source>
        <dbReference type="EMBL" id="KAL0480289.1"/>
    </source>
</evidence>
<accession>A0AAW2YT83</accession>
<feature type="domain" description="RGS" evidence="2">
    <location>
        <begin position="10"/>
        <end position="144"/>
    </location>
</feature>
<comment type="caution">
    <text evidence="3">The sequence shown here is derived from an EMBL/GenBank/DDBJ whole genome shotgun (WGS) entry which is preliminary data.</text>
</comment>
<dbReference type="SMART" id="SM00315">
    <property type="entry name" value="RGS"/>
    <property type="match status" value="1"/>
</dbReference>
<dbReference type="Pfam" id="PF00615">
    <property type="entry name" value="RGS"/>
    <property type="match status" value="1"/>
</dbReference>
<dbReference type="InterPro" id="IPR016137">
    <property type="entry name" value="RGS"/>
</dbReference>
<keyword evidence="1" id="KW-0175">Coiled coil</keyword>
<organism evidence="3 4">
    <name type="scientific">Acrasis kona</name>
    <dbReference type="NCBI Taxonomy" id="1008807"/>
    <lineage>
        <taxon>Eukaryota</taxon>
        <taxon>Discoba</taxon>
        <taxon>Heterolobosea</taxon>
        <taxon>Tetramitia</taxon>
        <taxon>Eutetramitia</taxon>
        <taxon>Acrasidae</taxon>
        <taxon>Acrasis</taxon>
    </lineage>
</organism>